<evidence type="ECO:0000256" key="5">
    <source>
        <dbReference type="ARBA" id="ARBA00023194"/>
    </source>
</evidence>
<dbReference type="InterPro" id="IPR045851">
    <property type="entry name" value="AMP-bd_C_sf"/>
</dbReference>
<keyword evidence="3" id="KW-0596">Phosphopantetheine</keyword>
<feature type="domain" description="Carrier" evidence="6">
    <location>
        <begin position="2043"/>
        <end position="2118"/>
    </location>
</feature>
<evidence type="ECO:0000259" key="6">
    <source>
        <dbReference type="PROSITE" id="PS50075"/>
    </source>
</evidence>
<dbReference type="Pfam" id="PF00668">
    <property type="entry name" value="Condensation"/>
    <property type="match status" value="2"/>
</dbReference>
<dbReference type="Pfam" id="PF13193">
    <property type="entry name" value="AMP-binding_C"/>
    <property type="match status" value="2"/>
</dbReference>
<dbReference type="InterPro" id="IPR023213">
    <property type="entry name" value="CAT-like_dom_sf"/>
</dbReference>
<dbReference type="InterPro" id="IPR025110">
    <property type="entry name" value="AMP-bd_C"/>
</dbReference>
<dbReference type="RefSeq" id="WP_087458201.1">
    <property type="nucleotide sequence ID" value="NZ_CP021434.1"/>
</dbReference>
<dbReference type="Pfam" id="PF00501">
    <property type="entry name" value="AMP-binding"/>
    <property type="match status" value="2"/>
</dbReference>
<dbReference type="NCBIfam" id="NF003417">
    <property type="entry name" value="PRK04813.1"/>
    <property type="match status" value="2"/>
</dbReference>
<gene>
    <name evidence="7" type="ORF">CBW65_19120</name>
</gene>
<evidence type="ECO:0000256" key="2">
    <source>
        <dbReference type="ARBA" id="ARBA00006432"/>
    </source>
</evidence>
<dbReference type="InterPro" id="IPR036736">
    <property type="entry name" value="ACP-like_sf"/>
</dbReference>
<dbReference type="EMBL" id="CP021434">
    <property type="protein sequence ID" value="ARU62851.1"/>
    <property type="molecule type" value="Genomic_DNA"/>
</dbReference>
<dbReference type="CDD" id="cd12117">
    <property type="entry name" value="A_NRPS_Srf_like"/>
    <property type="match status" value="1"/>
</dbReference>
<evidence type="ECO:0000256" key="3">
    <source>
        <dbReference type="ARBA" id="ARBA00022450"/>
    </source>
</evidence>
<protein>
    <recommendedName>
        <fullName evidence="6">Carrier domain-containing protein</fullName>
    </recommendedName>
</protein>
<dbReference type="GO" id="GO:0003824">
    <property type="term" value="F:catalytic activity"/>
    <property type="evidence" value="ECO:0007669"/>
    <property type="project" value="InterPro"/>
</dbReference>
<dbReference type="GO" id="GO:0043041">
    <property type="term" value="P:amino acid activation for nonribosomal peptide biosynthetic process"/>
    <property type="evidence" value="ECO:0007669"/>
    <property type="project" value="TreeGrafter"/>
</dbReference>
<dbReference type="Gene3D" id="3.30.559.30">
    <property type="entry name" value="Nonribosomal peptide synthetase, condensation domain"/>
    <property type="match status" value="2"/>
</dbReference>
<dbReference type="Pfam" id="PF00550">
    <property type="entry name" value="PP-binding"/>
    <property type="match status" value="2"/>
</dbReference>
<keyword evidence="8" id="KW-1185">Reference proteome</keyword>
<dbReference type="InterPro" id="IPR010071">
    <property type="entry name" value="AA_adenyl_dom"/>
</dbReference>
<evidence type="ECO:0000313" key="7">
    <source>
        <dbReference type="EMBL" id="ARU62851.1"/>
    </source>
</evidence>
<keyword evidence="5" id="KW-0045">Antibiotic biosynthesis</keyword>
<feature type="domain" description="Carrier" evidence="6">
    <location>
        <begin position="980"/>
        <end position="1055"/>
    </location>
</feature>
<dbReference type="CDD" id="cd19531">
    <property type="entry name" value="LCL_NRPS-like"/>
    <property type="match status" value="2"/>
</dbReference>
<reference evidence="8" key="1">
    <citation type="submission" date="2017-05" db="EMBL/GenBank/DDBJ databases">
        <authorList>
            <person name="Sung H."/>
        </authorList>
    </citation>
    <scope>NUCLEOTIDE SEQUENCE [LARGE SCALE GENOMIC DNA]</scope>
    <source>
        <strain evidence="8">AR23208</strain>
    </source>
</reference>
<dbReference type="Gene3D" id="3.30.300.30">
    <property type="match status" value="2"/>
</dbReference>
<evidence type="ECO:0000256" key="4">
    <source>
        <dbReference type="ARBA" id="ARBA00022553"/>
    </source>
</evidence>
<dbReference type="NCBIfam" id="TIGR01733">
    <property type="entry name" value="AA-adenyl-dom"/>
    <property type="match status" value="2"/>
</dbReference>
<dbReference type="SMART" id="SM00823">
    <property type="entry name" value="PKS_PP"/>
    <property type="match status" value="2"/>
</dbReference>
<dbReference type="InterPro" id="IPR001242">
    <property type="entry name" value="Condensation_dom"/>
</dbReference>
<evidence type="ECO:0000256" key="1">
    <source>
        <dbReference type="ARBA" id="ARBA00001957"/>
    </source>
</evidence>
<dbReference type="PANTHER" id="PTHR45527">
    <property type="entry name" value="NONRIBOSOMAL PEPTIDE SYNTHETASE"/>
    <property type="match status" value="1"/>
</dbReference>
<dbReference type="OrthoDB" id="2378849at2"/>
<sequence>MSELTQEGVLQTEDDVYALPASFSQQRLWFIDRLLDENALYNIPFAVRFTGRLNVQALEAGIREIIARHEVLRTTFEVEEEELVQLISSSFDFQLPLVELPKLPAAELEATVKTLATEEANRPFDLFTGPLLRAKLLRLHDAEHVLLFTVHHIISDGWSIGVLMRELVALYNAFSAGQPSPLPDLPIQYGDYAIWQREYLEGETLDTQVNYWKDKLSGLTPLQLPTDFPRPPMQTYRGAAESFELPEKVASLLRSLSQRHQVTLFMTMLAAFQLFLARYSGQDDIAVGTPIAGRTSEETEGLIGFFVNTLVMRTEVSGSLTFDELLARVCETAAGAYEHQDLPFEHLVKELQPERDMSRSPLFQVLFALQNAPQGNIELPGVTVSPVEFDYDTVKFDLSLQLNEGDGRLSGTFSYNTDLFARETILRMIDSFQTLLAGIAEDSSQLVTDLPLLSDTERNQLLNIWNDTFTSYPQESIHQLFARQAAQTPDSIALTFGNAELTYRELNERANQTARFLQKQGILPQARVGLCMERSLELIIALLGILKAGAAYVPIDPSYPSDRFSYLAQDAEVAALLTQAHLADKLPPNLPNVFTWETIESAAAGESGEELSVAIDPEQLAYVIYTSGSTGLPKGVCIPHRAVVRLVKETDYVPFTADQVFLQFASISFDAATFEIWGALLSGARLAIYPAELPTLAELGRVLREQQVSVLWLTAGLFHQMVDERLSDLSGVSYLLAGGDALSVAHVKKVVGQLPHTKLINGYGPTESTTFACTHTVAEEAELKTSVPIGRPIANTTVYVLDASGRLVPSGVPGELHIGGDGLAIGYLNRPELTAERFVPHPFAAGKRLYKTGDLVRWLPNGTLEFLGRLDNQVKIRGFRVELGEIEAALAAHPLVQEGVVIAREDEPGDKRLAAYLTVLPSAELDGSTVRAYLKTHLPEYMIPSAFVVLDTLPLNANGKVERRLLPQPDYTSHSVEYTAPRTPAEEVITSIWSEVLHTANISVHDNFFELGGHSLLATQVVSRLNSAFEIELPLKSLFEASTPALLAEWIEGARAEKSGLTAPSMVQASRDGQLPLSFAQQRLWLVDQLMPGSPAYNIPYAVRLNGTLNRSALETGVNEIISRHEALRTTFADLDGEPQQIIAPHVPQTLPYSDLRSLPEGERDKELQRLMQEHAGRAFDLGADSLIRLHLVQTADEGHVLLLNMHHIISDGWSMGVFTDELCQLYTAAVNGDASPLSELSLQYADYSAWQRNWLQGDVLDRQVSYWKEQLHALPVLELPTDRPRPAVQTHSGANETFALTPELSERLVSLSKRKNVTLFMTLLSAFQTLLARYSGQDDITVGTPVAGRNRQETEGLIGFFVNTLVLRANLSGNPTFAELLDRMRSVTLDAYAHQEVPFEKLVQELQPERDMSRSPLFQVMFLLQNTPKGTVDLPGLTLSGVEFDRPVSKFDLSLGLSETETGIVGTLTYNTGLFDQATMQRLILHFTSLLQAFADNPELPVFQAPLLTAEERHQLLVGWNDTAGETEAELCIHERFEAQAARTPEADALVFQDTVWTYGELNKRANALAHFLQAKGVGPEVIVGISAERSPEMVMAALAVLKAGGAYLPLDPTYPKERLNYMVQDAKPILLLAHQALADQLPAYEGEVVWVDATDSAFAACPEHNPQHTAALHNLSYVTYTSGSTGNPKGVLSTHGGAANFLRYIAGSYGLSEKDTVLQLASFSFDASVRDMIGPLLTGAKIVLVRDEEVKHPPALLDRIEGQGITAILSIVPALLHALTKAALDAGRRFPNVRLALASGEVLYGYVVQQAQQVFGADVLVVNQYGPTECTMTSTYNPIRGEESLRTTMLAGRPIPGNRLYVLDAFMEPVPVGVAGEVYLGGAGVTRGYLNQPEMTAEKFLDNPFATGERFYRTGDKARLLPDGNLEFLGRFDNQVKLRGLRIELGEIQAALTAHQDVRESLVIVGEDAGGDQRLIAYLVPEAGRELTLQIMRSFLKEKLPEYMIPSAYVTLDAMPLTPNGKINRRALPLPVQSSSAEYVAPRSPIEETVCAIWSEVLNVEQVGVHDNFFELGGHSLLATQIISRINAAFQLKISLQSLFEAYTVEALSEIIETALFEEIMKMEDGGI</sequence>
<dbReference type="FunFam" id="2.30.38.10:FF:000001">
    <property type="entry name" value="Non-ribosomal peptide synthetase PvdI"/>
    <property type="match status" value="2"/>
</dbReference>
<dbReference type="GO" id="GO:0072330">
    <property type="term" value="P:monocarboxylic acid biosynthetic process"/>
    <property type="evidence" value="ECO:0007669"/>
    <property type="project" value="UniProtKB-ARBA"/>
</dbReference>
<dbReference type="GO" id="GO:0044550">
    <property type="term" value="P:secondary metabolite biosynthetic process"/>
    <property type="evidence" value="ECO:0007669"/>
    <property type="project" value="UniProtKB-ARBA"/>
</dbReference>
<organism evidence="7 8">
    <name type="scientific">Tumebacillus avium</name>
    <dbReference type="NCBI Taxonomy" id="1903704"/>
    <lineage>
        <taxon>Bacteria</taxon>
        <taxon>Bacillati</taxon>
        <taxon>Bacillota</taxon>
        <taxon>Bacilli</taxon>
        <taxon>Bacillales</taxon>
        <taxon>Alicyclobacillaceae</taxon>
        <taxon>Tumebacillus</taxon>
    </lineage>
</organism>
<dbReference type="PROSITE" id="PS00012">
    <property type="entry name" value="PHOSPHOPANTETHEINE"/>
    <property type="match status" value="2"/>
</dbReference>
<dbReference type="Proteomes" id="UP000195437">
    <property type="component" value="Chromosome"/>
</dbReference>
<dbReference type="PROSITE" id="PS50075">
    <property type="entry name" value="CARRIER"/>
    <property type="match status" value="2"/>
</dbReference>
<dbReference type="InterPro" id="IPR009081">
    <property type="entry name" value="PP-bd_ACP"/>
</dbReference>
<dbReference type="SUPFAM" id="SSF52777">
    <property type="entry name" value="CoA-dependent acyltransferases"/>
    <property type="match status" value="4"/>
</dbReference>
<name>A0A1Y0IQQ4_9BACL</name>
<dbReference type="InterPro" id="IPR020806">
    <property type="entry name" value="PKS_PP-bd"/>
</dbReference>
<dbReference type="SUPFAM" id="SSF47336">
    <property type="entry name" value="ACP-like"/>
    <property type="match status" value="2"/>
</dbReference>
<dbReference type="PROSITE" id="PS00455">
    <property type="entry name" value="AMP_BINDING"/>
    <property type="match status" value="2"/>
</dbReference>
<comment type="similarity">
    <text evidence="2">Belongs to the ATP-dependent AMP-binding enzyme family.</text>
</comment>
<dbReference type="Gene3D" id="2.30.38.10">
    <property type="entry name" value="Luciferase, Domain 3"/>
    <property type="match status" value="2"/>
</dbReference>
<dbReference type="InterPro" id="IPR020845">
    <property type="entry name" value="AMP-binding_CS"/>
</dbReference>
<proteinExistence type="inferred from homology"/>
<dbReference type="FunFam" id="3.40.50.12780:FF:000012">
    <property type="entry name" value="Non-ribosomal peptide synthetase"/>
    <property type="match status" value="2"/>
</dbReference>
<dbReference type="Gene3D" id="3.30.559.10">
    <property type="entry name" value="Chloramphenicol acetyltransferase-like domain"/>
    <property type="match status" value="2"/>
</dbReference>
<accession>A0A1Y0IQQ4</accession>
<evidence type="ECO:0000313" key="8">
    <source>
        <dbReference type="Proteomes" id="UP000195437"/>
    </source>
</evidence>
<dbReference type="InterPro" id="IPR006162">
    <property type="entry name" value="Ppantetheine_attach_site"/>
</dbReference>
<keyword evidence="4" id="KW-0597">Phosphoprotein</keyword>
<comment type="cofactor">
    <cofactor evidence="1">
        <name>pantetheine 4'-phosphate</name>
        <dbReference type="ChEBI" id="CHEBI:47942"/>
    </cofactor>
</comment>
<dbReference type="CDD" id="cd05930">
    <property type="entry name" value="A_NRPS"/>
    <property type="match status" value="1"/>
</dbReference>
<dbReference type="PANTHER" id="PTHR45527:SF1">
    <property type="entry name" value="FATTY ACID SYNTHASE"/>
    <property type="match status" value="1"/>
</dbReference>
<dbReference type="Gene3D" id="3.40.50.980">
    <property type="match status" value="4"/>
</dbReference>
<dbReference type="FunFam" id="1.10.1200.10:FF:000016">
    <property type="entry name" value="Non-ribosomal peptide synthase"/>
    <property type="match status" value="1"/>
</dbReference>
<dbReference type="FunFam" id="1.10.1200.10:FF:000005">
    <property type="entry name" value="Nonribosomal peptide synthetase 1"/>
    <property type="match status" value="1"/>
</dbReference>
<dbReference type="SUPFAM" id="SSF56801">
    <property type="entry name" value="Acetyl-CoA synthetase-like"/>
    <property type="match status" value="2"/>
</dbReference>
<dbReference type="GO" id="GO:0005829">
    <property type="term" value="C:cytosol"/>
    <property type="evidence" value="ECO:0007669"/>
    <property type="project" value="TreeGrafter"/>
</dbReference>
<dbReference type="GO" id="GO:0017000">
    <property type="term" value="P:antibiotic biosynthetic process"/>
    <property type="evidence" value="ECO:0007669"/>
    <property type="project" value="UniProtKB-KW"/>
</dbReference>
<dbReference type="GO" id="GO:0031177">
    <property type="term" value="F:phosphopantetheine binding"/>
    <property type="evidence" value="ECO:0007669"/>
    <property type="project" value="InterPro"/>
</dbReference>
<dbReference type="FunFam" id="3.30.559.10:FF:000012">
    <property type="entry name" value="Non-ribosomal peptide synthetase"/>
    <property type="match status" value="2"/>
</dbReference>
<dbReference type="GO" id="GO:0008610">
    <property type="term" value="P:lipid biosynthetic process"/>
    <property type="evidence" value="ECO:0007669"/>
    <property type="project" value="UniProtKB-ARBA"/>
</dbReference>
<dbReference type="KEGG" id="tum:CBW65_19120"/>
<dbReference type="FunFam" id="3.40.50.980:FF:000001">
    <property type="entry name" value="Non-ribosomal peptide synthetase"/>
    <property type="match status" value="2"/>
</dbReference>
<dbReference type="InterPro" id="IPR000873">
    <property type="entry name" value="AMP-dep_synth/lig_dom"/>
</dbReference>
<dbReference type="Gene3D" id="1.10.1200.10">
    <property type="entry name" value="ACP-like"/>
    <property type="match status" value="2"/>
</dbReference>
<dbReference type="FunFam" id="3.30.300.30:FF:000010">
    <property type="entry name" value="Enterobactin synthetase component F"/>
    <property type="match status" value="2"/>
</dbReference>